<keyword evidence="4" id="KW-1185">Reference proteome</keyword>
<organism evidence="3 4">
    <name type="scientific">Trifolium medium</name>
    <dbReference type="NCBI Taxonomy" id="97028"/>
    <lineage>
        <taxon>Eukaryota</taxon>
        <taxon>Viridiplantae</taxon>
        <taxon>Streptophyta</taxon>
        <taxon>Embryophyta</taxon>
        <taxon>Tracheophyta</taxon>
        <taxon>Spermatophyta</taxon>
        <taxon>Magnoliopsida</taxon>
        <taxon>eudicotyledons</taxon>
        <taxon>Gunneridae</taxon>
        <taxon>Pentapetalae</taxon>
        <taxon>rosids</taxon>
        <taxon>fabids</taxon>
        <taxon>Fabales</taxon>
        <taxon>Fabaceae</taxon>
        <taxon>Papilionoideae</taxon>
        <taxon>50 kb inversion clade</taxon>
        <taxon>NPAAA clade</taxon>
        <taxon>Hologalegina</taxon>
        <taxon>IRL clade</taxon>
        <taxon>Trifolieae</taxon>
        <taxon>Trifolium</taxon>
    </lineage>
</organism>
<dbReference type="Proteomes" id="UP000265520">
    <property type="component" value="Unassembled WGS sequence"/>
</dbReference>
<comment type="caution">
    <text evidence="3">The sequence shown here is derived from an EMBL/GenBank/DDBJ whole genome shotgun (WGS) entry which is preliminary data.</text>
</comment>
<dbReference type="PANTHER" id="PTHR15503">
    <property type="entry name" value="LDOC1 RELATED"/>
    <property type="match status" value="1"/>
</dbReference>
<protein>
    <recommendedName>
        <fullName evidence="2">Retrotransposon gag domain-containing protein</fullName>
    </recommendedName>
</protein>
<accession>A0A392M4W9</accession>
<gene>
    <name evidence="3" type="ORF">A2U01_0003179</name>
</gene>
<reference evidence="3 4" key="1">
    <citation type="journal article" date="2018" name="Front. Plant Sci.">
        <title>Red Clover (Trifolium pratense) and Zigzag Clover (T. medium) - A Picture of Genomic Similarities and Differences.</title>
        <authorList>
            <person name="Dluhosova J."/>
            <person name="Istvanek J."/>
            <person name="Nedelnik J."/>
            <person name="Repkova J."/>
        </authorList>
    </citation>
    <scope>NUCLEOTIDE SEQUENCE [LARGE SCALE GENOMIC DNA]</scope>
    <source>
        <strain evidence="4">cv. 10/8</strain>
        <tissue evidence="3">Leaf</tissue>
    </source>
</reference>
<evidence type="ECO:0000313" key="4">
    <source>
        <dbReference type="Proteomes" id="UP000265520"/>
    </source>
</evidence>
<sequence length="455" mass="53180">MRNEDIAEALRAMEENFKKHTDSQIARVTANFEQYIASTDARLIELTENSRRSPKPPPTPPPHDITSVMKTLRLNVPRFDGKGVEDWIYKINKLFDLHQLTPDTRLTMMSFHLDGEASSWFQWMEKSGAISDWDAFLREVQKRFGPSVYEDPLGRVSKLIQRDTVARFRSEFEELMLRTTGVNDAMFLNFFVWGLKPEIRRELLLAPPSNLANAMDRAQLYEDRNEDLRGRFRRDNHRLTDTSQRPQYKFQENKALMPTSNNSVPSQSLPTGKSQLPIKWLSPTEWREKRDKGLCFSCDEKFHSNHRCKNRMMVMCGHEEDEENNEAQIEPTATVETTEETPEWLRTLGPCLHDHNALTMEFKWKGKQVHLASSTSLPRKLRPPLHKQNRKPKLLPSMLPYQLKLKVSSYDTVKFSPYHPNYHLTEAVTTEFIYNPGPHQLMYDPIAIHIFRRIP</sequence>
<dbReference type="PANTHER" id="PTHR15503:SF22">
    <property type="entry name" value="TRANSPOSON TY3-I GAG POLYPROTEIN"/>
    <property type="match status" value="1"/>
</dbReference>
<feature type="domain" description="Retrotransposon gag" evidence="2">
    <location>
        <begin position="108"/>
        <end position="197"/>
    </location>
</feature>
<feature type="region of interest" description="Disordered" evidence="1">
    <location>
        <begin position="256"/>
        <end position="275"/>
    </location>
</feature>
<dbReference type="AlphaFoldDB" id="A0A392M4W9"/>
<dbReference type="InterPro" id="IPR032567">
    <property type="entry name" value="RTL1-rel"/>
</dbReference>
<dbReference type="Pfam" id="PF03732">
    <property type="entry name" value="Retrotrans_gag"/>
    <property type="match status" value="1"/>
</dbReference>
<evidence type="ECO:0000256" key="1">
    <source>
        <dbReference type="SAM" id="MobiDB-lite"/>
    </source>
</evidence>
<name>A0A392M4W9_9FABA</name>
<dbReference type="InterPro" id="IPR005162">
    <property type="entry name" value="Retrotrans_gag_dom"/>
</dbReference>
<proteinExistence type="predicted"/>
<evidence type="ECO:0000313" key="3">
    <source>
        <dbReference type="EMBL" id="MCH82376.1"/>
    </source>
</evidence>
<evidence type="ECO:0000259" key="2">
    <source>
        <dbReference type="Pfam" id="PF03732"/>
    </source>
</evidence>
<dbReference type="EMBL" id="LXQA010003603">
    <property type="protein sequence ID" value="MCH82376.1"/>
    <property type="molecule type" value="Genomic_DNA"/>
</dbReference>
<feature type="compositionally biased region" description="Polar residues" evidence="1">
    <location>
        <begin position="258"/>
        <end position="274"/>
    </location>
</feature>
<feature type="region of interest" description="Disordered" evidence="1">
    <location>
        <begin position="47"/>
        <end position="66"/>
    </location>
</feature>